<dbReference type="AlphaFoldDB" id="A0A9Q0BNJ4"/>
<dbReference type="PROSITE" id="PS50235">
    <property type="entry name" value="USP_3"/>
    <property type="match status" value="1"/>
</dbReference>
<dbReference type="GO" id="GO:0005634">
    <property type="term" value="C:nucleus"/>
    <property type="evidence" value="ECO:0007669"/>
    <property type="project" value="TreeGrafter"/>
</dbReference>
<accession>A0A9Q0BNJ4</accession>
<evidence type="ECO:0000256" key="7">
    <source>
        <dbReference type="ARBA" id="ARBA00022807"/>
    </source>
</evidence>
<dbReference type="FunFam" id="3.90.70.10:FF:000092">
    <property type="entry name" value="Ubiquitin carboxyl-terminal hydrolase"/>
    <property type="match status" value="1"/>
</dbReference>
<dbReference type="InterPro" id="IPR050164">
    <property type="entry name" value="Peptidase_C19"/>
</dbReference>
<feature type="compositionally biased region" description="Low complexity" evidence="8">
    <location>
        <begin position="1"/>
        <end position="15"/>
    </location>
</feature>
<protein>
    <recommendedName>
        <fullName evidence="3">ubiquitinyl hydrolase 1</fullName>
        <ecNumber evidence="3">3.4.19.12</ecNumber>
    </recommendedName>
</protein>
<dbReference type="PROSITE" id="PS00973">
    <property type="entry name" value="USP_2"/>
    <property type="match status" value="1"/>
</dbReference>
<dbReference type="PANTHER" id="PTHR24006">
    <property type="entry name" value="UBIQUITIN CARBOXYL-TERMINAL HYDROLASE"/>
    <property type="match status" value="1"/>
</dbReference>
<evidence type="ECO:0000256" key="4">
    <source>
        <dbReference type="ARBA" id="ARBA00022670"/>
    </source>
</evidence>
<comment type="catalytic activity">
    <reaction evidence="1">
        <text>Thiol-dependent hydrolysis of ester, thioester, amide, peptide and isopeptide bonds formed by the C-terminal Gly of ubiquitin (a 76-residue protein attached to proteins as an intracellular targeting signal).</text>
        <dbReference type="EC" id="3.4.19.12"/>
    </reaction>
</comment>
<keyword evidence="4" id="KW-0645">Protease</keyword>
<evidence type="ECO:0000256" key="2">
    <source>
        <dbReference type="ARBA" id="ARBA00005427"/>
    </source>
</evidence>
<dbReference type="EMBL" id="JAMKOV010000006">
    <property type="protein sequence ID" value="KAI8039017.1"/>
    <property type="molecule type" value="Genomic_DNA"/>
</dbReference>
<dbReference type="Proteomes" id="UP001059596">
    <property type="component" value="Unassembled WGS sequence"/>
</dbReference>
<keyword evidence="11" id="KW-1185">Reference proteome</keyword>
<feature type="compositionally biased region" description="Low complexity" evidence="8">
    <location>
        <begin position="81"/>
        <end position="96"/>
    </location>
</feature>
<evidence type="ECO:0000313" key="11">
    <source>
        <dbReference type="Proteomes" id="UP001059596"/>
    </source>
</evidence>
<feature type="compositionally biased region" description="Low complexity" evidence="8">
    <location>
        <begin position="847"/>
        <end position="861"/>
    </location>
</feature>
<evidence type="ECO:0000259" key="9">
    <source>
        <dbReference type="PROSITE" id="PS50235"/>
    </source>
</evidence>
<dbReference type="PANTHER" id="PTHR24006:SF687">
    <property type="entry name" value="UBIQUITIN CARBOXYL-TERMINAL HYDROLASE 10"/>
    <property type="match status" value="1"/>
</dbReference>
<dbReference type="GO" id="GO:0016579">
    <property type="term" value="P:protein deubiquitination"/>
    <property type="evidence" value="ECO:0007669"/>
    <property type="project" value="InterPro"/>
</dbReference>
<gene>
    <name evidence="10" type="ORF">M5D96_007732</name>
</gene>
<evidence type="ECO:0000256" key="8">
    <source>
        <dbReference type="SAM" id="MobiDB-lite"/>
    </source>
</evidence>
<feature type="region of interest" description="Disordered" evidence="8">
    <location>
        <begin position="843"/>
        <end position="884"/>
    </location>
</feature>
<organism evidence="10 11">
    <name type="scientific">Drosophila gunungcola</name>
    <name type="common">fruit fly</name>
    <dbReference type="NCBI Taxonomy" id="103775"/>
    <lineage>
        <taxon>Eukaryota</taxon>
        <taxon>Metazoa</taxon>
        <taxon>Ecdysozoa</taxon>
        <taxon>Arthropoda</taxon>
        <taxon>Hexapoda</taxon>
        <taxon>Insecta</taxon>
        <taxon>Pterygota</taxon>
        <taxon>Neoptera</taxon>
        <taxon>Endopterygota</taxon>
        <taxon>Diptera</taxon>
        <taxon>Brachycera</taxon>
        <taxon>Muscomorpha</taxon>
        <taxon>Ephydroidea</taxon>
        <taxon>Drosophilidae</taxon>
        <taxon>Drosophila</taxon>
        <taxon>Sophophora</taxon>
    </lineage>
</organism>
<comment type="similarity">
    <text evidence="2">Belongs to the peptidase C19 family. USP10 subfamily.</text>
</comment>
<dbReference type="GO" id="GO:0005829">
    <property type="term" value="C:cytosol"/>
    <property type="evidence" value="ECO:0007669"/>
    <property type="project" value="TreeGrafter"/>
</dbReference>
<dbReference type="GO" id="GO:0004843">
    <property type="term" value="F:cysteine-type deubiquitinase activity"/>
    <property type="evidence" value="ECO:0007669"/>
    <property type="project" value="UniProtKB-EC"/>
</dbReference>
<keyword evidence="6" id="KW-0378">Hydrolase</keyword>
<feature type="region of interest" description="Disordered" evidence="8">
    <location>
        <begin position="1"/>
        <end position="193"/>
    </location>
</feature>
<evidence type="ECO:0000313" key="10">
    <source>
        <dbReference type="EMBL" id="KAI8039017.1"/>
    </source>
</evidence>
<dbReference type="GO" id="GO:0010506">
    <property type="term" value="P:regulation of autophagy"/>
    <property type="evidence" value="ECO:0007669"/>
    <property type="project" value="TreeGrafter"/>
</dbReference>
<dbReference type="SUPFAM" id="SSF54001">
    <property type="entry name" value="Cysteine proteinases"/>
    <property type="match status" value="1"/>
</dbReference>
<dbReference type="Pfam" id="PF00443">
    <property type="entry name" value="UCH"/>
    <property type="match status" value="1"/>
</dbReference>
<dbReference type="InterPro" id="IPR001394">
    <property type="entry name" value="Peptidase_C19_UCH"/>
</dbReference>
<keyword evidence="7" id="KW-0788">Thiol protease</keyword>
<reference evidence="10" key="1">
    <citation type="journal article" date="2023" name="Genome Biol. Evol.">
        <title>Long-read-based Genome Assembly of Drosophila gunungcola Reveals Fewer Chemosensory Genes in Flower-breeding Species.</title>
        <authorList>
            <person name="Negi A."/>
            <person name="Liao B.Y."/>
            <person name="Yeh S.D."/>
        </authorList>
    </citation>
    <scope>NUCLEOTIDE SEQUENCE</scope>
    <source>
        <strain evidence="10">Sukarami</strain>
    </source>
</reference>
<dbReference type="InterPro" id="IPR028889">
    <property type="entry name" value="USP"/>
</dbReference>
<feature type="region of interest" description="Disordered" evidence="8">
    <location>
        <begin position="374"/>
        <end position="393"/>
    </location>
</feature>
<feature type="region of interest" description="Disordered" evidence="8">
    <location>
        <begin position="287"/>
        <end position="312"/>
    </location>
</feature>
<dbReference type="CDD" id="cd02257">
    <property type="entry name" value="Peptidase_C19"/>
    <property type="match status" value="1"/>
</dbReference>
<feature type="compositionally biased region" description="Polar residues" evidence="8">
    <location>
        <begin position="48"/>
        <end position="80"/>
    </location>
</feature>
<dbReference type="Gene3D" id="3.90.70.10">
    <property type="entry name" value="Cysteine proteinases"/>
    <property type="match status" value="1"/>
</dbReference>
<evidence type="ECO:0000256" key="5">
    <source>
        <dbReference type="ARBA" id="ARBA00022786"/>
    </source>
</evidence>
<feature type="domain" description="USP" evidence="9">
    <location>
        <begin position="469"/>
        <end position="841"/>
    </location>
</feature>
<dbReference type="InterPro" id="IPR038765">
    <property type="entry name" value="Papain-like_cys_pep_sf"/>
</dbReference>
<name>A0A9Q0BNJ4_9MUSC</name>
<sequence>MPQQQQQQQQQQPQPQRKPPLQYNQSQQQQVRRKYSSEYNHHHHQHGSSDTGIQTTKTMSWTNSAQHKKSTQSVSVTASPNNVNNGSAGVSVAASGKSNYSHTTKTFTNQQHYQQQQQHYQNQNSYNNNNNNNNSGGSSSNNSSTSSNSSNNQPQVRTYGTMKVPSSPVASTAPTLERKNSQQGAGAAPPATTAAATATPVAITTATTSTASITAAPNQFQQETSNISAPVAVPQRQQTVSQQQHQPQQHVPTATAATAPPTKSYSSYATKKHQSYETVALSSVVASSSSANPQPPLNLAPPAPPASQSSSDSAQLSWASLFASNKPVAKVAPYEASKPLQTLQQQQQTHPVLQLAPPQPVQVAAAAPVLQLAPPPQSLPPLPTAHQQSQLPAPVPAPTTPLFTPGALSYSAASAQAVPAPSPASASVKPLKPEPQRPVQQHLDEWTNKYAEYLTRHKTNLAPISLRPRGLTNRSNYCYINSILQALLGCSPFYNMLRSIPKQAAVLSEVKTPTVNALMSFMTNFSSLPSGLRLRLNNLNKGSQSKGKDEFVGSDLQCDMAFEPTEIYKLWNDSREEHVEGRQEDAEEFLGYVLNKLNDEMLEVIKLIDKPTSQQNGQEPPEPEDGGDVWQMICNNRNKGSVTRQTDFGRTPVSDIFRGELRSRLQREGEHSTDVIQPFFTLQLNIEKAASVKEALEILVGRDQLEGVTGSKTKQEVVAWQQMTLEKLPVVLILHLKYFDYRSDGCTKILKKVEFPVELKIDAKILGSKKTSQKQRAYRLFAVVYHDGKEASKGHYITDVFHTGYSSWLRYDDSSVKPVSEKNVLQPHAPRVPYLLYYRRSDTLPPQQQQQQQQQQQSQQQTTNGGGSGVLGSSSSSSNAGDNK</sequence>
<evidence type="ECO:0000256" key="6">
    <source>
        <dbReference type="ARBA" id="ARBA00022801"/>
    </source>
</evidence>
<feature type="compositionally biased region" description="Pro residues" evidence="8">
    <location>
        <begin position="293"/>
        <end position="305"/>
    </location>
</feature>
<feature type="compositionally biased region" description="Low complexity" evidence="8">
    <location>
        <begin position="233"/>
        <end position="262"/>
    </location>
</feature>
<dbReference type="InterPro" id="IPR018200">
    <property type="entry name" value="USP_CS"/>
</dbReference>
<proteinExistence type="inferred from homology"/>
<evidence type="ECO:0000256" key="1">
    <source>
        <dbReference type="ARBA" id="ARBA00000707"/>
    </source>
</evidence>
<evidence type="ECO:0000256" key="3">
    <source>
        <dbReference type="ARBA" id="ARBA00012759"/>
    </source>
</evidence>
<dbReference type="GO" id="GO:0030330">
    <property type="term" value="P:DNA damage response, signal transduction by p53 class mediator"/>
    <property type="evidence" value="ECO:0007669"/>
    <property type="project" value="TreeGrafter"/>
</dbReference>
<feature type="compositionally biased region" description="Low complexity" evidence="8">
    <location>
        <begin position="184"/>
        <end position="193"/>
    </location>
</feature>
<feature type="compositionally biased region" description="Pro residues" evidence="8">
    <location>
        <begin position="374"/>
        <end position="383"/>
    </location>
</feature>
<keyword evidence="5" id="KW-0833">Ubl conjugation pathway</keyword>
<comment type="caution">
    <text evidence="10">The sequence shown here is derived from an EMBL/GenBank/DDBJ whole genome shotgun (WGS) entry which is preliminary data.</text>
</comment>
<feature type="compositionally biased region" description="Low complexity" evidence="8">
    <location>
        <begin position="108"/>
        <end position="153"/>
    </location>
</feature>
<feature type="region of interest" description="Disordered" evidence="8">
    <location>
        <begin position="233"/>
        <end position="270"/>
    </location>
</feature>
<feature type="compositionally biased region" description="Polar residues" evidence="8">
    <location>
        <begin position="97"/>
        <end position="107"/>
    </location>
</feature>
<dbReference type="GO" id="GO:0006508">
    <property type="term" value="P:proteolysis"/>
    <property type="evidence" value="ECO:0007669"/>
    <property type="project" value="UniProtKB-KW"/>
</dbReference>
<dbReference type="EC" id="3.4.19.12" evidence="3"/>